<dbReference type="GO" id="GO:0022857">
    <property type="term" value="F:transmembrane transporter activity"/>
    <property type="evidence" value="ECO:0007669"/>
    <property type="project" value="InterPro"/>
</dbReference>
<evidence type="ECO:0000313" key="7">
    <source>
        <dbReference type="Proteomes" id="UP000238196"/>
    </source>
</evidence>
<keyword evidence="2 4" id="KW-1133">Transmembrane helix</keyword>
<feature type="transmembrane region" description="Helical" evidence="4">
    <location>
        <begin position="37"/>
        <end position="63"/>
    </location>
</feature>
<feature type="transmembrane region" description="Helical" evidence="4">
    <location>
        <begin position="163"/>
        <end position="184"/>
    </location>
</feature>
<dbReference type="InterPro" id="IPR036259">
    <property type="entry name" value="MFS_trans_sf"/>
</dbReference>
<feature type="transmembrane region" description="Helical" evidence="4">
    <location>
        <begin position="292"/>
        <end position="311"/>
    </location>
</feature>
<proteinExistence type="predicted"/>
<evidence type="ECO:0000313" key="6">
    <source>
        <dbReference type="EMBL" id="PPC78739.1"/>
    </source>
</evidence>
<dbReference type="OrthoDB" id="8558006at2"/>
<dbReference type="Pfam" id="PF07690">
    <property type="entry name" value="MFS_1"/>
    <property type="match status" value="1"/>
</dbReference>
<protein>
    <submittedName>
        <fullName evidence="6">MFS transporter</fullName>
    </submittedName>
</protein>
<dbReference type="InterPro" id="IPR011701">
    <property type="entry name" value="MFS"/>
</dbReference>
<name>A0A2S5KW50_9PROT</name>
<organism evidence="6 7">
    <name type="scientific">Proteobacteria bacterium 228</name>
    <dbReference type="NCBI Taxonomy" id="2083153"/>
    <lineage>
        <taxon>Bacteria</taxon>
        <taxon>Pseudomonadati</taxon>
        <taxon>Pseudomonadota</taxon>
    </lineage>
</organism>
<dbReference type="Gene3D" id="1.20.1250.20">
    <property type="entry name" value="MFS general substrate transporter like domains"/>
    <property type="match status" value="1"/>
</dbReference>
<evidence type="ECO:0000256" key="3">
    <source>
        <dbReference type="ARBA" id="ARBA00023136"/>
    </source>
</evidence>
<gene>
    <name evidence="6" type="ORF">C4K68_04335</name>
</gene>
<reference evidence="6 7" key="1">
    <citation type="submission" date="2018-02" db="EMBL/GenBank/DDBJ databases">
        <title>novel marine gammaproteobacteria from coastal saline agro ecosystem.</title>
        <authorList>
            <person name="Krishnan R."/>
            <person name="Ramesh Kumar N."/>
        </authorList>
    </citation>
    <scope>NUCLEOTIDE SEQUENCE [LARGE SCALE GENOMIC DNA]</scope>
    <source>
        <strain evidence="6 7">228</strain>
    </source>
</reference>
<dbReference type="InterPro" id="IPR020846">
    <property type="entry name" value="MFS_dom"/>
</dbReference>
<accession>A0A2S5KW50</accession>
<dbReference type="Proteomes" id="UP000238196">
    <property type="component" value="Unassembled WGS sequence"/>
</dbReference>
<comment type="caution">
    <text evidence="6">The sequence shown here is derived from an EMBL/GenBank/DDBJ whole genome shotgun (WGS) entry which is preliminary data.</text>
</comment>
<keyword evidence="1 4" id="KW-0812">Transmembrane</keyword>
<feature type="domain" description="Major facilitator superfamily (MFS) profile" evidence="5">
    <location>
        <begin position="206"/>
        <end position="393"/>
    </location>
</feature>
<feature type="transmembrane region" description="Helical" evidence="4">
    <location>
        <begin position="358"/>
        <end position="379"/>
    </location>
</feature>
<feature type="transmembrane region" description="Helical" evidence="4">
    <location>
        <begin position="205"/>
        <end position="225"/>
    </location>
</feature>
<dbReference type="PANTHER" id="PTHR23534">
    <property type="entry name" value="MFS PERMEASE"/>
    <property type="match status" value="1"/>
</dbReference>
<feature type="transmembrane region" description="Helical" evidence="4">
    <location>
        <begin position="332"/>
        <end position="352"/>
    </location>
</feature>
<dbReference type="AlphaFoldDB" id="A0A2S5KW50"/>
<evidence type="ECO:0000256" key="2">
    <source>
        <dbReference type="ARBA" id="ARBA00022989"/>
    </source>
</evidence>
<feature type="transmembrane region" description="Helical" evidence="4">
    <location>
        <begin position="70"/>
        <end position="88"/>
    </location>
</feature>
<feature type="transmembrane region" description="Helical" evidence="4">
    <location>
        <begin position="268"/>
        <end position="286"/>
    </location>
</feature>
<feature type="transmembrane region" description="Helical" evidence="4">
    <location>
        <begin position="130"/>
        <end position="151"/>
    </location>
</feature>
<evidence type="ECO:0000256" key="4">
    <source>
        <dbReference type="SAM" id="Phobius"/>
    </source>
</evidence>
<dbReference type="PROSITE" id="PS50850">
    <property type="entry name" value="MFS"/>
    <property type="match status" value="1"/>
</dbReference>
<evidence type="ECO:0000256" key="1">
    <source>
        <dbReference type="ARBA" id="ARBA00022692"/>
    </source>
</evidence>
<dbReference type="SUPFAM" id="SSF103473">
    <property type="entry name" value="MFS general substrate transporter"/>
    <property type="match status" value="1"/>
</dbReference>
<feature type="transmembrane region" description="Helical" evidence="4">
    <location>
        <begin position="245"/>
        <end position="261"/>
    </location>
</feature>
<keyword evidence="3 4" id="KW-0472">Membrane</keyword>
<feature type="transmembrane region" description="Helical" evidence="4">
    <location>
        <begin position="94"/>
        <end position="118"/>
    </location>
</feature>
<dbReference type="EMBL" id="PRLP01000012">
    <property type="protein sequence ID" value="PPC78739.1"/>
    <property type="molecule type" value="Genomic_DNA"/>
</dbReference>
<dbReference type="PANTHER" id="PTHR23534:SF1">
    <property type="entry name" value="MAJOR FACILITATOR SUPERFAMILY PROTEIN"/>
    <property type="match status" value="1"/>
</dbReference>
<sequence length="393" mass="42427">MNRNVYLLALCQALLTTGNILLVAVNALVGKSLTDTPALITLPVAVQFIGLMMTTIPASLIMARIGRKRGFMLGNVVGIVGAVLAVAALYTQQFALYCLSTFLIGIGIGFGTLYRFAVMEVCDEAMRNKAVSMVMGSGILAAFLGPGLAIVSRRWWPGEGFEGAFVGLMLLYVLALVLLSLVSVPEGQAGATSSGRTTAQLLRQPRYLAAVLSGMISYGVMVLVMTATPLAMQVCNFSFDQSAQVIQWHILAMFAPSFFTGRLMDRYGVLPMMMFGALFLLAAVCLNLQGQAIVHFTAALVLLGIGWNLMFIGATRYLTECYRPEEKARAQACNEFLVFSVVAVASLASGWLQNTLGWYGVNVWMIPFLIVGLLILSLIQWSTQRQATAEVAE</sequence>
<evidence type="ECO:0000259" key="5">
    <source>
        <dbReference type="PROSITE" id="PS50850"/>
    </source>
</evidence>